<dbReference type="Proteomes" id="UP000007030">
    <property type="component" value="Chromosome"/>
</dbReference>
<gene>
    <name evidence="1" type="ordered locus">Marky_0525</name>
</gene>
<dbReference type="HOGENOM" id="CLU_2936186_0_0_0"/>
<protein>
    <submittedName>
        <fullName evidence="1">Uncharacterized protein</fullName>
    </submittedName>
</protein>
<proteinExistence type="predicted"/>
<reference evidence="1 2" key="1">
    <citation type="journal article" date="2012" name="Stand. Genomic Sci.">
        <title>Complete genome sequence of the aerobic, heterotroph Marinithermus hydrothermalis type strain (T1(T)) from a deep-sea hydrothermal vent chimney.</title>
        <authorList>
            <person name="Copeland A."/>
            <person name="Gu W."/>
            <person name="Yasawong M."/>
            <person name="Lapidus A."/>
            <person name="Lucas S."/>
            <person name="Deshpande S."/>
            <person name="Pagani I."/>
            <person name="Tapia R."/>
            <person name="Cheng J.F."/>
            <person name="Goodwin L.A."/>
            <person name="Pitluck S."/>
            <person name="Liolios K."/>
            <person name="Ivanova N."/>
            <person name="Mavromatis K."/>
            <person name="Mikhailova N."/>
            <person name="Pati A."/>
            <person name="Chen A."/>
            <person name="Palaniappan K."/>
            <person name="Land M."/>
            <person name="Pan C."/>
            <person name="Brambilla E.M."/>
            <person name="Rohde M."/>
            <person name="Tindall B.J."/>
            <person name="Sikorski J."/>
            <person name="Goker M."/>
            <person name="Detter J.C."/>
            <person name="Bristow J."/>
            <person name="Eisen J.A."/>
            <person name="Markowitz V."/>
            <person name="Hugenholtz P."/>
            <person name="Kyrpides N.C."/>
            <person name="Klenk H.P."/>
            <person name="Woyke T."/>
        </authorList>
    </citation>
    <scope>NUCLEOTIDE SEQUENCE [LARGE SCALE GENOMIC DNA]</scope>
    <source>
        <strain evidence="2">DSM 14884 / JCM 11576 / T1</strain>
    </source>
</reference>
<evidence type="ECO:0000313" key="1">
    <source>
        <dbReference type="EMBL" id="AEB11277.1"/>
    </source>
</evidence>
<dbReference type="KEGG" id="mhd:Marky_0525"/>
<organism evidence="1 2">
    <name type="scientific">Marinithermus hydrothermalis (strain DSM 14884 / JCM 11576 / T1)</name>
    <dbReference type="NCBI Taxonomy" id="869210"/>
    <lineage>
        <taxon>Bacteria</taxon>
        <taxon>Thermotogati</taxon>
        <taxon>Deinococcota</taxon>
        <taxon>Deinococci</taxon>
        <taxon>Thermales</taxon>
        <taxon>Thermaceae</taxon>
        <taxon>Marinithermus</taxon>
    </lineage>
</organism>
<keyword evidence="2" id="KW-1185">Reference proteome</keyword>
<dbReference type="EMBL" id="CP002630">
    <property type="protein sequence ID" value="AEB11277.1"/>
    <property type="molecule type" value="Genomic_DNA"/>
</dbReference>
<name>F2NNQ3_MARHT</name>
<accession>F2NNQ3</accession>
<evidence type="ECO:0000313" key="2">
    <source>
        <dbReference type="Proteomes" id="UP000007030"/>
    </source>
</evidence>
<dbReference type="AlphaFoldDB" id="F2NNQ3"/>
<dbReference type="STRING" id="869210.Marky_0525"/>
<sequence>MSAVFPFAVALFGLYNTAVVYWELTKPGSRVCPKCAYTRMVLGTVLAAWGAYEGVRRLGV</sequence>